<dbReference type="Gene3D" id="3.30.200.20">
    <property type="entry name" value="Phosphorylase Kinase, domain 1"/>
    <property type="match status" value="1"/>
</dbReference>
<dbReference type="CDD" id="cd01098">
    <property type="entry name" value="PAN_AP_plant"/>
    <property type="match status" value="1"/>
</dbReference>
<dbReference type="SMART" id="SM00108">
    <property type="entry name" value="B_lectin"/>
    <property type="match status" value="1"/>
</dbReference>
<feature type="domain" description="Protein kinase" evidence="18">
    <location>
        <begin position="589"/>
        <end position="865"/>
    </location>
</feature>
<dbReference type="Gene3D" id="1.10.510.10">
    <property type="entry name" value="Transferase(Phosphotransferase) domain 1"/>
    <property type="match status" value="1"/>
</dbReference>
<dbReference type="Pfam" id="PF07714">
    <property type="entry name" value="PK_Tyr_Ser-Thr"/>
    <property type="match status" value="1"/>
</dbReference>
<comment type="catalytic activity">
    <reaction evidence="12 13">
        <text>L-seryl-[protein] + ATP = O-phospho-L-seryl-[protein] + ADP + H(+)</text>
        <dbReference type="Rhea" id="RHEA:17989"/>
        <dbReference type="Rhea" id="RHEA-COMP:9863"/>
        <dbReference type="Rhea" id="RHEA-COMP:11604"/>
        <dbReference type="ChEBI" id="CHEBI:15378"/>
        <dbReference type="ChEBI" id="CHEBI:29999"/>
        <dbReference type="ChEBI" id="CHEBI:30616"/>
        <dbReference type="ChEBI" id="CHEBI:83421"/>
        <dbReference type="ChEBI" id="CHEBI:456216"/>
        <dbReference type="EC" id="2.7.11.1"/>
    </reaction>
</comment>
<evidence type="ECO:0000256" key="13">
    <source>
        <dbReference type="PIRNR" id="PIRNR000641"/>
    </source>
</evidence>
<feature type="transmembrane region" description="Helical" evidence="17">
    <location>
        <begin position="510"/>
        <end position="530"/>
    </location>
</feature>
<evidence type="ECO:0000256" key="17">
    <source>
        <dbReference type="SAM" id="Phobius"/>
    </source>
</evidence>
<feature type="region of interest" description="Disordered" evidence="16">
    <location>
        <begin position="1"/>
        <end position="23"/>
    </location>
</feature>
<keyword evidence="14" id="KW-0245">EGF-like domain</keyword>
<evidence type="ECO:0000256" key="8">
    <source>
        <dbReference type="ARBA" id="ARBA00022840"/>
    </source>
</evidence>
<accession>A0AAV2FH83</accession>
<dbReference type="InterPro" id="IPR003609">
    <property type="entry name" value="Pan_app"/>
</dbReference>
<evidence type="ECO:0000256" key="7">
    <source>
        <dbReference type="ARBA" id="ARBA00022777"/>
    </source>
</evidence>
<evidence type="ECO:0000256" key="4">
    <source>
        <dbReference type="ARBA" id="ARBA00022679"/>
    </source>
</evidence>
<dbReference type="InterPro" id="IPR000858">
    <property type="entry name" value="S_locus_glycoprot_dom"/>
</dbReference>
<dbReference type="InterPro" id="IPR001245">
    <property type="entry name" value="Ser-Thr/Tyr_kinase_cat_dom"/>
</dbReference>
<dbReference type="PANTHER" id="PTHR27002">
    <property type="entry name" value="RECEPTOR-LIKE SERINE/THREONINE-PROTEIN KINASE SD1-8"/>
    <property type="match status" value="1"/>
</dbReference>
<dbReference type="AlphaFoldDB" id="A0AAV2FH83"/>
<dbReference type="Gene3D" id="2.90.10.10">
    <property type="entry name" value="Bulb-type lectin domain"/>
    <property type="match status" value="1"/>
</dbReference>
<keyword evidence="4 13" id="KW-0808">Transferase</keyword>
<reference evidence="22 23" key="1">
    <citation type="submission" date="2024-04" db="EMBL/GenBank/DDBJ databases">
        <authorList>
            <person name="Fracassetti M."/>
        </authorList>
    </citation>
    <scope>NUCLEOTIDE SEQUENCE [LARGE SCALE GENOMIC DNA]</scope>
</reference>
<evidence type="ECO:0000256" key="3">
    <source>
        <dbReference type="ARBA" id="ARBA00022527"/>
    </source>
</evidence>
<comment type="similarity">
    <text evidence="13">Belongs to the protein kinase superfamily. Ser/Thr protein kinase family.</text>
</comment>
<dbReference type="FunFam" id="2.90.10.10:FF:000005">
    <property type="entry name" value="G-type lectin S-receptor-like serine/threonine-protein kinase"/>
    <property type="match status" value="1"/>
</dbReference>
<dbReference type="InterPro" id="IPR017441">
    <property type="entry name" value="Protein_kinase_ATP_BS"/>
</dbReference>
<dbReference type="PROSITE" id="PS00107">
    <property type="entry name" value="PROTEIN_KINASE_ATP"/>
    <property type="match status" value="1"/>
</dbReference>
<comment type="subcellular location">
    <subcellularLocation>
        <location evidence="1">Cell membrane</location>
        <topology evidence="1">Single-pass type I membrane protein</topology>
    </subcellularLocation>
</comment>
<dbReference type="Pfam" id="PF01453">
    <property type="entry name" value="B_lectin"/>
    <property type="match status" value="1"/>
</dbReference>
<dbReference type="InterPro" id="IPR011009">
    <property type="entry name" value="Kinase-like_dom_sf"/>
</dbReference>
<evidence type="ECO:0000256" key="5">
    <source>
        <dbReference type="ARBA" id="ARBA00022729"/>
    </source>
</evidence>
<dbReference type="FunFam" id="1.10.510.10:FF:000060">
    <property type="entry name" value="G-type lectin S-receptor-like serine/threonine-protein kinase"/>
    <property type="match status" value="1"/>
</dbReference>
<dbReference type="InterPro" id="IPR001480">
    <property type="entry name" value="Bulb-type_lectin_dom"/>
</dbReference>
<keyword evidence="3 13" id="KW-0723">Serine/threonine-protein kinase</keyword>
<dbReference type="PIRSF" id="PIRSF000641">
    <property type="entry name" value="SRK"/>
    <property type="match status" value="1"/>
</dbReference>
<keyword evidence="2" id="KW-1003">Cell membrane</keyword>
<name>A0AAV2FH83_9ROSI</name>
<proteinExistence type="inferred from homology"/>
<feature type="domain" description="EGF-like" evidence="19">
    <location>
        <begin position="342"/>
        <end position="380"/>
    </location>
</feature>
<keyword evidence="6 13" id="KW-0547">Nucleotide-binding</keyword>
<evidence type="ECO:0000256" key="10">
    <source>
        <dbReference type="ARBA" id="ARBA00023180"/>
    </source>
</evidence>
<keyword evidence="5" id="KW-0732">Signal</keyword>
<dbReference type="InterPro" id="IPR024171">
    <property type="entry name" value="SRK-like_kinase"/>
</dbReference>
<comment type="catalytic activity">
    <reaction evidence="11 13">
        <text>L-threonyl-[protein] + ATP = O-phospho-L-threonyl-[protein] + ADP + H(+)</text>
        <dbReference type="Rhea" id="RHEA:46608"/>
        <dbReference type="Rhea" id="RHEA-COMP:11060"/>
        <dbReference type="Rhea" id="RHEA-COMP:11605"/>
        <dbReference type="ChEBI" id="CHEBI:15378"/>
        <dbReference type="ChEBI" id="CHEBI:30013"/>
        <dbReference type="ChEBI" id="CHEBI:30616"/>
        <dbReference type="ChEBI" id="CHEBI:61977"/>
        <dbReference type="ChEBI" id="CHEBI:456216"/>
        <dbReference type="EC" id="2.7.11.1"/>
    </reaction>
</comment>
<dbReference type="SMART" id="SM00220">
    <property type="entry name" value="S_TKc"/>
    <property type="match status" value="1"/>
</dbReference>
<evidence type="ECO:0000259" key="19">
    <source>
        <dbReference type="PROSITE" id="PS50026"/>
    </source>
</evidence>
<keyword evidence="17" id="KW-0812">Transmembrane</keyword>
<dbReference type="CDD" id="cd00028">
    <property type="entry name" value="B_lectin"/>
    <property type="match status" value="1"/>
</dbReference>
<evidence type="ECO:0000256" key="14">
    <source>
        <dbReference type="PROSITE-ProRule" id="PRU00076"/>
    </source>
</evidence>
<evidence type="ECO:0000256" key="16">
    <source>
        <dbReference type="SAM" id="MobiDB-lite"/>
    </source>
</evidence>
<evidence type="ECO:0000313" key="23">
    <source>
        <dbReference type="Proteomes" id="UP001497516"/>
    </source>
</evidence>
<keyword evidence="10" id="KW-0325">Glycoprotein</keyword>
<dbReference type="PROSITE" id="PS50011">
    <property type="entry name" value="PROTEIN_KINASE_DOM"/>
    <property type="match status" value="1"/>
</dbReference>
<keyword evidence="23" id="KW-1185">Reference proteome</keyword>
<dbReference type="InterPro" id="IPR000742">
    <property type="entry name" value="EGF"/>
</dbReference>
<keyword evidence="9" id="KW-1015">Disulfide bond</keyword>
<dbReference type="GO" id="GO:0005886">
    <property type="term" value="C:plasma membrane"/>
    <property type="evidence" value="ECO:0007669"/>
    <property type="project" value="UniProtKB-SubCell"/>
</dbReference>
<dbReference type="CDD" id="cd00054">
    <property type="entry name" value="EGF_CA"/>
    <property type="match status" value="1"/>
</dbReference>
<keyword evidence="17" id="KW-0472">Membrane</keyword>
<evidence type="ECO:0000256" key="2">
    <source>
        <dbReference type="ARBA" id="ARBA00022475"/>
    </source>
</evidence>
<sequence>MNRVTSTAFPAGPPNGNRPATGFHEGRTKVHVLTLLLYSPSSTLSSRKPQKAASWNHLLSMEFTHRLLLPPFFFFFFLVLFRPAAAASNDTVTPSQPLRDGDVLVSKTGTFAIGFFSPGRSTNRYLGIWFHQIRQQSVVWVANRNHPIAAGDYGILSIDGTGNLVLHSQNRTSIWSTNVSAKFDSPRFARISDSGNFALFNSTAALWQSVDYPTNTYLPGSKLGLDRKSGLDRFITSWRSDDDPATGEFSFRVNPNGAPQVFHYRGEGRKNPYARSFPWPWKSFPNLFNASFINNEDEVYFSIFLTEEDSFLFWVAMYPNGVLRQKIWSQGYEDWKEYWATPTQKCDSYGRCGPNGVCDPGNGNAFECSCLPGYEPKSMRSWRSFDGSGGCVKKGSGNSDGFCGLGEGFVRMLKIKVPDTSGAVWIDRRVGGSEVSCERECRRNCSCSAFADMDGAGKESVCMLWYGDLMDAMYFPATSQDLYVRVDATEFAYYQAGSKASAELRLKLSIVLPAVASTGLVLVAFCLFWLKRWRNRTAKRRRIRNLFHPNDGSTRSVVSVMTEETDGSSVSPELPFFSISTVRAATNNFSSANKLGRGGFGLVYKGRLPSGQEVAVKRLSVTSGQGLEQFRNEALLIGKLQHRNLVKLYGCCVEEEEKILVYEYLPNKSLNRFIFDQIGGATLDWTIRFNIIIGVARGILYLHQDSRFRIIHRDLKTSNILLDAELNPKISDFGLAMVLEADQYRGKVAKIAGTFGYMSPEYATLGIYSEKSDVFSFGVILIEMVTGMKVNKLMEGAENKSLISTVWALWQEDKAIEVVDSSMVMRSYNAEEVLRCFQIGLLCMEENAEDRPNMLTVVLMLNSAMPLPRPKQPAYASDGSCSNRQPTRSCSINELTLSGVVAR</sequence>
<keyword evidence="8 13" id="KW-0067">ATP-binding</keyword>
<dbReference type="CDD" id="cd14066">
    <property type="entry name" value="STKc_IRAK"/>
    <property type="match status" value="1"/>
</dbReference>
<dbReference type="SMART" id="SM00473">
    <property type="entry name" value="PAN_AP"/>
    <property type="match status" value="1"/>
</dbReference>
<dbReference type="EC" id="2.7.11.1" evidence="13"/>
<evidence type="ECO:0000259" key="20">
    <source>
        <dbReference type="PROSITE" id="PS50927"/>
    </source>
</evidence>
<dbReference type="PROSITE" id="PS50026">
    <property type="entry name" value="EGF_3"/>
    <property type="match status" value="1"/>
</dbReference>
<dbReference type="GO" id="GO:0004674">
    <property type="term" value="F:protein serine/threonine kinase activity"/>
    <property type="evidence" value="ECO:0007669"/>
    <property type="project" value="UniProtKB-KW"/>
</dbReference>
<dbReference type="PANTHER" id="PTHR27002:SF839">
    <property type="entry name" value="NON-SPECIFIC SERINE_THREONINE PROTEIN KINASE"/>
    <property type="match status" value="1"/>
</dbReference>
<dbReference type="GO" id="GO:0048544">
    <property type="term" value="P:recognition of pollen"/>
    <property type="evidence" value="ECO:0007669"/>
    <property type="project" value="InterPro"/>
</dbReference>
<dbReference type="PROSITE" id="PS50948">
    <property type="entry name" value="PAN"/>
    <property type="match status" value="1"/>
</dbReference>
<dbReference type="PROSITE" id="PS50927">
    <property type="entry name" value="BULB_LECTIN"/>
    <property type="match status" value="1"/>
</dbReference>
<comment type="caution">
    <text evidence="14">Lacks conserved residue(s) required for the propagation of feature annotation.</text>
</comment>
<dbReference type="SUPFAM" id="SSF56112">
    <property type="entry name" value="Protein kinase-like (PK-like)"/>
    <property type="match status" value="1"/>
</dbReference>
<evidence type="ECO:0000256" key="6">
    <source>
        <dbReference type="ARBA" id="ARBA00022741"/>
    </source>
</evidence>
<dbReference type="PROSITE" id="PS00108">
    <property type="entry name" value="PROTEIN_KINASE_ST"/>
    <property type="match status" value="1"/>
</dbReference>
<evidence type="ECO:0000259" key="18">
    <source>
        <dbReference type="PROSITE" id="PS50011"/>
    </source>
</evidence>
<organism evidence="22 23">
    <name type="scientific">Linum trigynum</name>
    <dbReference type="NCBI Taxonomy" id="586398"/>
    <lineage>
        <taxon>Eukaryota</taxon>
        <taxon>Viridiplantae</taxon>
        <taxon>Streptophyta</taxon>
        <taxon>Embryophyta</taxon>
        <taxon>Tracheophyta</taxon>
        <taxon>Spermatophyta</taxon>
        <taxon>Magnoliopsida</taxon>
        <taxon>eudicotyledons</taxon>
        <taxon>Gunneridae</taxon>
        <taxon>Pentapetalae</taxon>
        <taxon>rosids</taxon>
        <taxon>fabids</taxon>
        <taxon>Malpighiales</taxon>
        <taxon>Linaceae</taxon>
        <taxon>Linum</taxon>
    </lineage>
</organism>
<evidence type="ECO:0000256" key="12">
    <source>
        <dbReference type="ARBA" id="ARBA00048679"/>
    </source>
</evidence>
<feature type="binding site" evidence="15">
    <location>
        <position position="617"/>
    </location>
    <ligand>
        <name>ATP</name>
        <dbReference type="ChEBI" id="CHEBI:30616"/>
    </ligand>
</feature>
<feature type="domain" description="Bulb-type lectin" evidence="20">
    <location>
        <begin position="89"/>
        <end position="212"/>
    </location>
</feature>
<dbReference type="InterPro" id="IPR000719">
    <property type="entry name" value="Prot_kinase_dom"/>
</dbReference>
<keyword evidence="7 13" id="KW-0418">Kinase</keyword>
<feature type="domain" description="Apple" evidence="21">
    <location>
        <begin position="403"/>
        <end position="487"/>
    </location>
</feature>
<evidence type="ECO:0000313" key="22">
    <source>
        <dbReference type="EMBL" id="CAL1397651.1"/>
    </source>
</evidence>
<dbReference type="FunFam" id="3.30.200.20:FF:000195">
    <property type="entry name" value="G-type lectin S-receptor-like serine/threonine-protein kinase"/>
    <property type="match status" value="1"/>
</dbReference>
<dbReference type="Pfam" id="PF08276">
    <property type="entry name" value="PAN_2"/>
    <property type="match status" value="1"/>
</dbReference>
<dbReference type="Pfam" id="PF00954">
    <property type="entry name" value="S_locus_glycop"/>
    <property type="match status" value="1"/>
</dbReference>
<keyword evidence="17" id="KW-1133">Transmembrane helix</keyword>
<dbReference type="InterPro" id="IPR008271">
    <property type="entry name" value="Ser/Thr_kinase_AS"/>
</dbReference>
<evidence type="ECO:0000259" key="21">
    <source>
        <dbReference type="PROSITE" id="PS50948"/>
    </source>
</evidence>
<dbReference type="GO" id="GO:0005524">
    <property type="term" value="F:ATP binding"/>
    <property type="evidence" value="ECO:0007669"/>
    <property type="project" value="UniProtKB-UniRule"/>
</dbReference>
<dbReference type="EMBL" id="OZ034819">
    <property type="protein sequence ID" value="CAL1397651.1"/>
    <property type="molecule type" value="Genomic_DNA"/>
</dbReference>
<evidence type="ECO:0000256" key="11">
    <source>
        <dbReference type="ARBA" id="ARBA00047899"/>
    </source>
</evidence>
<evidence type="ECO:0000256" key="15">
    <source>
        <dbReference type="PROSITE-ProRule" id="PRU10141"/>
    </source>
</evidence>
<evidence type="ECO:0000256" key="1">
    <source>
        <dbReference type="ARBA" id="ARBA00004251"/>
    </source>
</evidence>
<dbReference type="Proteomes" id="UP001497516">
    <property type="component" value="Chromosome 6"/>
</dbReference>
<dbReference type="InterPro" id="IPR036426">
    <property type="entry name" value="Bulb-type_lectin_dom_sf"/>
</dbReference>
<dbReference type="SUPFAM" id="SSF51110">
    <property type="entry name" value="alpha-D-mannose-specific plant lectins"/>
    <property type="match status" value="1"/>
</dbReference>
<gene>
    <name evidence="22" type="ORF">LTRI10_LOCUS37932</name>
</gene>
<protein>
    <recommendedName>
        <fullName evidence="13">Receptor-like serine/threonine-protein kinase</fullName>
        <ecNumber evidence="13">2.7.11.1</ecNumber>
    </recommendedName>
</protein>
<evidence type="ECO:0000256" key="9">
    <source>
        <dbReference type="ARBA" id="ARBA00023157"/>
    </source>
</evidence>